<evidence type="ECO:0000256" key="8">
    <source>
        <dbReference type="ARBA" id="ARBA00049202"/>
    </source>
</evidence>
<reference evidence="11 12" key="1">
    <citation type="submission" date="2016-06" db="EMBL/GenBank/DDBJ databases">
        <authorList>
            <person name="Kjaerup R.B."/>
            <person name="Dalgaard T.S."/>
            <person name="Juul-Madsen H.R."/>
        </authorList>
    </citation>
    <scope>NUCLEOTIDE SEQUENCE [LARGE SCALE GENOMIC DNA]</scope>
    <source>
        <strain evidence="11 12">Pb300</strain>
    </source>
</reference>
<keyword evidence="3" id="KW-0489">Methyltransferase</keyword>
<comment type="similarity">
    <text evidence="1">Belongs to the TYW3 family.</text>
</comment>
<evidence type="ECO:0000256" key="2">
    <source>
        <dbReference type="ARBA" id="ARBA00012750"/>
    </source>
</evidence>
<comment type="caution">
    <text evidence="11">The sequence shown here is derived from an EMBL/GenBank/DDBJ whole genome shotgun (WGS) entry which is preliminary data.</text>
</comment>
<evidence type="ECO:0000256" key="9">
    <source>
        <dbReference type="SAM" id="MobiDB-lite"/>
    </source>
</evidence>
<gene>
    <name evidence="11" type="ORF">ACO22_06541</name>
</gene>
<dbReference type="InterPro" id="IPR003827">
    <property type="entry name" value="tRNA_yW-synthesising"/>
</dbReference>
<evidence type="ECO:0000256" key="7">
    <source>
        <dbReference type="ARBA" id="ARBA00030554"/>
    </source>
</evidence>
<sequence>MSTPIAGFEVRKEKILQDLSVPDEEYTDLSPKGSVDAGIRDLIHNINQIQGLVTTSSCAGRISVFLEGMGKGRESNVTAGRSNKGTSIKGDDSKIMKEEEEEDRESPEQRQTQFAPTGGKANGKWLFVSHEPVEIDLAIEGTSLHNLFNLISRDGEIGPIAHSGSLRLVRFHFEPMILHIMASSLKHAQPVLAAATAAGFRESGIQSLRCLDDTKSYPIVAVRSSGLALESIIGCHQHHHGNENEGAARSLVSEDYLRMLLAAANERFKINSDRRERFWAKLQELSLGRPGDVSSRKAGWENPEARRLRKRGEGLRRSKAASEERRALQSRGDTLADTHSEDDGSLILPS</sequence>
<dbReference type="AlphaFoldDB" id="A0A1D2J758"/>
<dbReference type="InterPro" id="IPR036602">
    <property type="entry name" value="tRNA_yW-synthesising-like_sf"/>
</dbReference>
<dbReference type="PANTHER" id="PTHR48418:SF1">
    <property type="entry name" value="TRNA WYBUTOSINE-SYNTHESIZING PROTEIN 3"/>
    <property type="match status" value="1"/>
</dbReference>
<keyword evidence="4" id="KW-0808">Transferase</keyword>
<proteinExistence type="inferred from homology"/>
<feature type="region of interest" description="Disordered" evidence="9">
    <location>
        <begin position="73"/>
        <end position="118"/>
    </location>
</feature>
<dbReference type="GO" id="GO:0008168">
    <property type="term" value="F:methyltransferase activity"/>
    <property type="evidence" value="ECO:0007669"/>
    <property type="project" value="UniProtKB-KW"/>
</dbReference>
<accession>A0A1D2J758</accession>
<evidence type="ECO:0000313" key="12">
    <source>
        <dbReference type="Proteomes" id="UP000242814"/>
    </source>
</evidence>
<dbReference type="PANTHER" id="PTHR48418">
    <property type="entry name" value="TRNA WYBUTOSINE-SYNTHESIZING PROTEIN 3"/>
    <property type="match status" value="1"/>
</dbReference>
<evidence type="ECO:0000256" key="5">
    <source>
        <dbReference type="ARBA" id="ARBA00022691"/>
    </source>
</evidence>
<keyword evidence="6" id="KW-0819">tRNA processing</keyword>
<dbReference type="Gene3D" id="3.30.1960.10">
    <property type="entry name" value="tRNA wybutosine-synthesizing-like"/>
    <property type="match status" value="1"/>
</dbReference>
<name>A0A1D2J758_PARBR</name>
<evidence type="ECO:0000256" key="4">
    <source>
        <dbReference type="ARBA" id="ARBA00022679"/>
    </source>
</evidence>
<dbReference type="EMBL" id="LZYO01000360">
    <property type="protein sequence ID" value="ODH14626.1"/>
    <property type="molecule type" value="Genomic_DNA"/>
</dbReference>
<organism evidence="11 12">
    <name type="scientific">Paracoccidioides brasiliensis</name>
    <dbReference type="NCBI Taxonomy" id="121759"/>
    <lineage>
        <taxon>Eukaryota</taxon>
        <taxon>Fungi</taxon>
        <taxon>Dikarya</taxon>
        <taxon>Ascomycota</taxon>
        <taxon>Pezizomycotina</taxon>
        <taxon>Eurotiomycetes</taxon>
        <taxon>Eurotiomycetidae</taxon>
        <taxon>Onygenales</taxon>
        <taxon>Ajellomycetaceae</taxon>
        <taxon>Paracoccidioides</taxon>
    </lineage>
</organism>
<feature type="compositionally biased region" description="Polar residues" evidence="9">
    <location>
        <begin position="75"/>
        <end position="86"/>
    </location>
</feature>
<feature type="domain" description="tRNA wybutosine-synthesizing protein" evidence="10">
    <location>
        <begin position="11"/>
        <end position="284"/>
    </location>
</feature>
<feature type="compositionally biased region" description="Basic and acidic residues" evidence="9">
    <location>
        <begin position="294"/>
        <end position="327"/>
    </location>
</feature>
<dbReference type="SUPFAM" id="SSF111278">
    <property type="entry name" value="SSo0622-like"/>
    <property type="match status" value="1"/>
</dbReference>
<evidence type="ECO:0000256" key="6">
    <source>
        <dbReference type="ARBA" id="ARBA00022694"/>
    </source>
</evidence>
<dbReference type="Pfam" id="PF02676">
    <property type="entry name" value="TYW3"/>
    <property type="match status" value="1"/>
</dbReference>
<dbReference type="VEuPathDB" id="FungiDB:PADG_07932"/>
<dbReference type="GO" id="GO:0032259">
    <property type="term" value="P:methylation"/>
    <property type="evidence" value="ECO:0007669"/>
    <property type="project" value="UniProtKB-KW"/>
</dbReference>
<dbReference type="Proteomes" id="UP000242814">
    <property type="component" value="Unassembled WGS sequence"/>
</dbReference>
<protein>
    <recommendedName>
        <fullName evidence="2">tRNA(Phe) 7-[(3-amino-3-carboxypropyl)-4-demethylwyosine(37)-N(4)]-methyltransferase</fullName>
        <ecNumber evidence="2">2.1.1.282</ecNumber>
    </recommendedName>
    <alternativeName>
        <fullName evidence="7">tRNA(Phe) 7-((3-amino-3-carboxypropyl)-4-demethylwyosine(37)-N(4))-methyltransferase</fullName>
    </alternativeName>
</protein>
<evidence type="ECO:0000256" key="3">
    <source>
        <dbReference type="ARBA" id="ARBA00022603"/>
    </source>
</evidence>
<comment type="catalytic activity">
    <reaction evidence="8">
        <text>4-demethyl-7-[(3S)-3-amino-3-carboxypropyl]wyosine(37) in tRNA(Phe) + S-adenosyl-L-methionine = 7-[(3S)-3-amino-3-carboxypropyl]wyosine(37) in tRNA(Phe) + S-adenosyl-L-homocysteine + H(+)</text>
        <dbReference type="Rhea" id="RHEA:36635"/>
        <dbReference type="Rhea" id="RHEA-COMP:10378"/>
        <dbReference type="Rhea" id="RHEA-COMP:10379"/>
        <dbReference type="ChEBI" id="CHEBI:15378"/>
        <dbReference type="ChEBI" id="CHEBI:57856"/>
        <dbReference type="ChEBI" id="CHEBI:59789"/>
        <dbReference type="ChEBI" id="CHEBI:73543"/>
        <dbReference type="ChEBI" id="CHEBI:73550"/>
        <dbReference type="EC" id="2.1.1.282"/>
    </reaction>
</comment>
<dbReference type="GO" id="GO:0008033">
    <property type="term" value="P:tRNA processing"/>
    <property type="evidence" value="ECO:0007669"/>
    <property type="project" value="UniProtKB-KW"/>
</dbReference>
<keyword evidence="5" id="KW-0949">S-adenosyl-L-methionine</keyword>
<evidence type="ECO:0000259" key="10">
    <source>
        <dbReference type="Pfam" id="PF02676"/>
    </source>
</evidence>
<evidence type="ECO:0000313" key="11">
    <source>
        <dbReference type="EMBL" id="ODH14626.1"/>
    </source>
</evidence>
<dbReference type="VEuPathDB" id="FungiDB:PABG_06479"/>
<evidence type="ECO:0000256" key="1">
    <source>
        <dbReference type="ARBA" id="ARBA00008569"/>
    </source>
</evidence>
<dbReference type="EC" id="2.1.1.282" evidence="2"/>
<feature type="region of interest" description="Disordered" evidence="9">
    <location>
        <begin position="289"/>
        <end position="350"/>
    </location>
</feature>